<name>A0A8J3VL70_9ACTN</name>
<dbReference type="PANTHER" id="PTHR42879:SF6">
    <property type="entry name" value="NADPH-DEPENDENT REDUCTASE BACG"/>
    <property type="match status" value="1"/>
</dbReference>
<dbReference type="Pfam" id="PF13561">
    <property type="entry name" value="adh_short_C2"/>
    <property type="match status" value="1"/>
</dbReference>
<comment type="caution">
    <text evidence="2">The sequence shown here is derived from an EMBL/GenBank/DDBJ whole genome shotgun (WGS) entry which is preliminary data.</text>
</comment>
<evidence type="ECO:0000313" key="2">
    <source>
        <dbReference type="EMBL" id="GIH09808.1"/>
    </source>
</evidence>
<comment type="similarity">
    <text evidence="1">Belongs to the short-chain dehydrogenases/reductases (SDR) family.</text>
</comment>
<accession>A0A8J3VL70</accession>
<dbReference type="EMBL" id="BONY01000077">
    <property type="protein sequence ID" value="GIH09808.1"/>
    <property type="molecule type" value="Genomic_DNA"/>
</dbReference>
<reference evidence="2" key="1">
    <citation type="submission" date="2021-01" db="EMBL/GenBank/DDBJ databases">
        <title>Whole genome shotgun sequence of Rhizocola hellebori NBRC 109834.</title>
        <authorList>
            <person name="Komaki H."/>
            <person name="Tamura T."/>
        </authorList>
    </citation>
    <scope>NUCLEOTIDE SEQUENCE</scope>
    <source>
        <strain evidence="2">NBRC 109834</strain>
    </source>
</reference>
<dbReference type="PANTHER" id="PTHR42879">
    <property type="entry name" value="3-OXOACYL-(ACYL-CARRIER-PROTEIN) REDUCTASE"/>
    <property type="match status" value="1"/>
</dbReference>
<sequence length="263" mass="27037">MDLGLTGRVCLVAGASSGLGLAVARALAAEGAHVSMAARDPDRLARARQEVDRAGPGRVLSSTVDVTDEAAVRRWVDQTVAEFGALHVVVTNSPGVPHGMADTFAVDDYRRAFDGSTLPHVAITLAALPHLRRAGWGRILMITSEAVRQPLPGTAMSAVARLGVLGFAKGVMHTLGASGVTVNVLAPGVHQTPAFEGFVAARSTASGVDPQTALKEIAAEVPLGQIGQPEDFGALAAFLASRHANFVTGTVLLVDGGNTRGIT</sequence>
<dbReference type="Proteomes" id="UP000612899">
    <property type="component" value="Unassembled WGS sequence"/>
</dbReference>
<dbReference type="InterPro" id="IPR050259">
    <property type="entry name" value="SDR"/>
</dbReference>
<dbReference type="Gene3D" id="3.40.50.720">
    <property type="entry name" value="NAD(P)-binding Rossmann-like Domain"/>
    <property type="match status" value="1"/>
</dbReference>
<dbReference type="RefSeq" id="WP_203913534.1">
    <property type="nucleotide sequence ID" value="NZ_BONY01000077.1"/>
</dbReference>
<protein>
    <submittedName>
        <fullName evidence="2">Short-chain dehydrogenase</fullName>
    </submittedName>
</protein>
<gene>
    <name evidence="2" type="ORF">Rhe02_78750</name>
</gene>
<evidence type="ECO:0000256" key="1">
    <source>
        <dbReference type="ARBA" id="ARBA00006484"/>
    </source>
</evidence>
<keyword evidence="3" id="KW-1185">Reference proteome</keyword>
<evidence type="ECO:0000313" key="3">
    <source>
        <dbReference type="Proteomes" id="UP000612899"/>
    </source>
</evidence>
<dbReference type="PRINTS" id="PR00081">
    <property type="entry name" value="GDHRDH"/>
</dbReference>
<organism evidence="2 3">
    <name type="scientific">Rhizocola hellebori</name>
    <dbReference type="NCBI Taxonomy" id="1392758"/>
    <lineage>
        <taxon>Bacteria</taxon>
        <taxon>Bacillati</taxon>
        <taxon>Actinomycetota</taxon>
        <taxon>Actinomycetes</taxon>
        <taxon>Micromonosporales</taxon>
        <taxon>Micromonosporaceae</taxon>
        <taxon>Rhizocola</taxon>
    </lineage>
</organism>
<dbReference type="AlphaFoldDB" id="A0A8J3VL70"/>
<proteinExistence type="inferred from homology"/>
<dbReference type="InterPro" id="IPR036291">
    <property type="entry name" value="NAD(P)-bd_dom_sf"/>
</dbReference>
<dbReference type="SUPFAM" id="SSF51735">
    <property type="entry name" value="NAD(P)-binding Rossmann-fold domains"/>
    <property type="match status" value="1"/>
</dbReference>
<dbReference type="InterPro" id="IPR002347">
    <property type="entry name" value="SDR_fam"/>
</dbReference>